<keyword evidence="6" id="KW-0411">Iron-sulfur</keyword>
<keyword evidence="5" id="KW-0408">Iron</keyword>
<dbReference type="PANTHER" id="PTHR33693">
    <property type="entry name" value="TYPE-5 URACIL-DNA GLYCOSYLASE"/>
    <property type="match status" value="1"/>
</dbReference>
<evidence type="ECO:0000256" key="3">
    <source>
        <dbReference type="ARBA" id="ARBA00022763"/>
    </source>
</evidence>
<dbReference type="PANTHER" id="PTHR33693:SF1">
    <property type="entry name" value="TYPE-4 URACIL-DNA GLYCOSYLASE"/>
    <property type="match status" value="1"/>
</dbReference>
<dbReference type="InterPro" id="IPR051536">
    <property type="entry name" value="UDG_Type-4/5"/>
</dbReference>
<organism evidence="9 10">
    <name type="scientific">Kineothrix sedimenti</name>
    <dbReference type="NCBI Taxonomy" id="3123317"/>
    <lineage>
        <taxon>Bacteria</taxon>
        <taxon>Bacillati</taxon>
        <taxon>Bacillota</taxon>
        <taxon>Clostridia</taxon>
        <taxon>Lachnospirales</taxon>
        <taxon>Lachnospiraceae</taxon>
        <taxon>Kineothrix</taxon>
    </lineage>
</organism>
<feature type="domain" description="Uracil-DNA glycosylase-like" evidence="8">
    <location>
        <begin position="66"/>
        <end position="173"/>
    </location>
</feature>
<name>A0ABZ3ETD8_9FIRM</name>
<keyword evidence="10" id="KW-1185">Reference proteome</keyword>
<protein>
    <submittedName>
        <fullName evidence="9">Uracil-DNA glycosylase family protein</fullName>
    </submittedName>
</protein>
<dbReference type="EMBL" id="CP146256">
    <property type="protein sequence ID" value="XAH72658.1"/>
    <property type="molecule type" value="Genomic_DNA"/>
</dbReference>
<dbReference type="Pfam" id="PF03167">
    <property type="entry name" value="UDG"/>
    <property type="match status" value="1"/>
</dbReference>
<dbReference type="RefSeq" id="WP_342756272.1">
    <property type="nucleotide sequence ID" value="NZ_CP146256.1"/>
</dbReference>
<accession>A0ABZ3ETD8</accession>
<evidence type="ECO:0000313" key="9">
    <source>
        <dbReference type="EMBL" id="XAH72658.1"/>
    </source>
</evidence>
<evidence type="ECO:0000256" key="4">
    <source>
        <dbReference type="ARBA" id="ARBA00022801"/>
    </source>
</evidence>
<evidence type="ECO:0000256" key="7">
    <source>
        <dbReference type="ARBA" id="ARBA00023204"/>
    </source>
</evidence>
<proteinExistence type="predicted"/>
<keyword evidence="7" id="KW-0234">DNA repair</keyword>
<keyword evidence="4" id="KW-0378">Hydrolase</keyword>
<sequence>MIDQIKKCQKCGLCNNQKPLMDCKKECQIVWVGLSAKKIESDDEIPLSVNTNTGMLINNIELKIGDVSTYKTNLVKCLPLNEEEKLRYPNKKEIDSCIGNLKKEINQLSPKIVFLLGEKVYSSVGKHFDIKFDKWKEFDYFYKENNGVYYVPIHHPSYIYVYKRKKVDQYIQSIQNIVNNLLETSL</sequence>
<keyword evidence="1" id="KW-0004">4Fe-4S</keyword>
<reference evidence="9 10" key="1">
    <citation type="submission" date="2024-02" db="EMBL/GenBank/DDBJ databases">
        <title>Bacterial strain from lacustrine sediment.</title>
        <authorList>
            <person name="Petit C."/>
            <person name="Fadhlaoui K."/>
        </authorList>
    </citation>
    <scope>NUCLEOTIDE SEQUENCE [LARGE SCALE GENOMIC DNA]</scope>
    <source>
        <strain evidence="9 10">IPX-CK</strain>
    </source>
</reference>
<evidence type="ECO:0000256" key="6">
    <source>
        <dbReference type="ARBA" id="ARBA00023014"/>
    </source>
</evidence>
<keyword evidence="2" id="KW-0479">Metal-binding</keyword>
<dbReference type="InterPro" id="IPR005122">
    <property type="entry name" value="Uracil-DNA_glycosylase-like"/>
</dbReference>
<dbReference type="InterPro" id="IPR036895">
    <property type="entry name" value="Uracil-DNA_glycosylase-like_sf"/>
</dbReference>
<evidence type="ECO:0000256" key="5">
    <source>
        <dbReference type="ARBA" id="ARBA00023004"/>
    </source>
</evidence>
<dbReference type="Gene3D" id="3.40.470.10">
    <property type="entry name" value="Uracil-DNA glycosylase-like domain"/>
    <property type="match status" value="1"/>
</dbReference>
<keyword evidence="3" id="KW-0227">DNA damage</keyword>
<evidence type="ECO:0000313" key="10">
    <source>
        <dbReference type="Proteomes" id="UP001451571"/>
    </source>
</evidence>
<evidence type="ECO:0000256" key="2">
    <source>
        <dbReference type="ARBA" id="ARBA00022723"/>
    </source>
</evidence>
<evidence type="ECO:0000259" key="8">
    <source>
        <dbReference type="Pfam" id="PF03167"/>
    </source>
</evidence>
<dbReference type="Proteomes" id="UP001451571">
    <property type="component" value="Chromosome"/>
</dbReference>
<gene>
    <name evidence="9" type="ORF">V6984_14200</name>
</gene>
<evidence type="ECO:0000256" key="1">
    <source>
        <dbReference type="ARBA" id="ARBA00022485"/>
    </source>
</evidence>
<dbReference type="SUPFAM" id="SSF52141">
    <property type="entry name" value="Uracil-DNA glycosylase-like"/>
    <property type="match status" value="1"/>
</dbReference>